<gene>
    <name evidence="1" type="ORF">GMARGA_LOCUS37855</name>
</gene>
<evidence type="ECO:0000313" key="1">
    <source>
        <dbReference type="EMBL" id="CAG8845832.1"/>
    </source>
</evidence>
<proteinExistence type="predicted"/>
<name>A0ABN7X1P3_GIGMA</name>
<organism evidence="1 2">
    <name type="scientific">Gigaspora margarita</name>
    <dbReference type="NCBI Taxonomy" id="4874"/>
    <lineage>
        <taxon>Eukaryota</taxon>
        <taxon>Fungi</taxon>
        <taxon>Fungi incertae sedis</taxon>
        <taxon>Mucoromycota</taxon>
        <taxon>Glomeromycotina</taxon>
        <taxon>Glomeromycetes</taxon>
        <taxon>Diversisporales</taxon>
        <taxon>Gigasporaceae</taxon>
        <taxon>Gigaspora</taxon>
    </lineage>
</organism>
<evidence type="ECO:0000313" key="2">
    <source>
        <dbReference type="Proteomes" id="UP000789901"/>
    </source>
</evidence>
<accession>A0ABN7X1P3</accession>
<feature type="non-terminal residue" evidence="1">
    <location>
        <position position="45"/>
    </location>
</feature>
<protein>
    <submittedName>
        <fullName evidence="1">3210_t:CDS:1</fullName>
    </submittedName>
</protein>
<reference evidence="1 2" key="1">
    <citation type="submission" date="2021-06" db="EMBL/GenBank/DDBJ databases">
        <authorList>
            <person name="Kallberg Y."/>
            <person name="Tangrot J."/>
            <person name="Rosling A."/>
        </authorList>
    </citation>
    <scope>NUCLEOTIDE SEQUENCE [LARGE SCALE GENOMIC DNA]</scope>
    <source>
        <strain evidence="1 2">120-4 pot B 10/14</strain>
    </source>
</reference>
<keyword evidence="2" id="KW-1185">Reference proteome</keyword>
<sequence length="45" mass="5035">MVFAELLDYLSNLFARLHNNAIAFGEINVIVVGDLFQLPPVFGQQ</sequence>
<comment type="caution">
    <text evidence="1">The sequence shown here is derived from an EMBL/GenBank/DDBJ whole genome shotgun (WGS) entry which is preliminary data.</text>
</comment>
<dbReference type="Proteomes" id="UP000789901">
    <property type="component" value="Unassembled WGS sequence"/>
</dbReference>
<dbReference type="EMBL" id="CAJVQB010081122">
    <property type="protein sequence ID" value="CAG8845832.1"/>
    <property type="molecule type" value="Genomic_DNA"/>
</dbReference>